<sequence>MEDHGTHAFPEGMREQLAKTEDFDVIADVFHQLGDPKRVRIFWILCHCEECVLNLSELMDMSSPAVSHHLRSLRTSGLLISRREGKEVYYRAADTPQSRLLHQMIEMVMQIACPEEEQQ</sequence>
<accession>A0AAE3JFP2</accession>
<keyword evidence="3" id="KW-0804">Transcription</keyword>
<dbReference type="PRINTS" id="PR00778">
    <property type="entry name" value="HTHARSR"/>
</dbReference>
<reference evidence="5" key="1">
    <citation type="submission" date="2021-10" db="EMBL/GenBank/DDBJ databases">
        <title>Anaerobic single-cell dispensing facilitates the cultivation of human gut bacteria.</title>
        <authorList>
            <person name="Afrizal A."/>
        </authorList>
    </citation>
    <scope>NUCLEOTIDE SEQUENCE</scope>
    <source>
        <strain evidence="5">CLA-AA-H215</strain>
    </source>
</reference>
<dbReference type="PROSITE" id="PS50987">
    <property type="entry name" value="HTH_ARSR_2"/>
    <property type="match status" value="1"/>
</dbReference>
<feature type="domain" description="HTH arsR-type" evidence="4">
    <location>
        <begin position="18"/>
        <end position="112"/>
    </location>
</feature>
<dbReference type="Proteomes" id="UP001198182">
    <property type="component" value="Unassembled WGS sequence"/>
</dbReference>
<keyword evidence="6" id="KW-1185">Reference proteome</keyword>
<dbReference type="SMART" id="SM00418">
    <property type="entry name" value="HTH_ARSR"/>
    <property type="match status" value="1"/>
</dbReference>
<organism evidence="5 6">
    <name type="scientific">Hominifimenecus microfluidus</name>
    <dbReference type="NCBI Taxonomy" id="2885348"/>
    <lineage>
        <taxon>Bacteria</taxon>
        <taxon>Bacillati</taxon>
        <taxon>Bacillota</taxon>
        <taxon>Clostridia</taxon>
        <taxon>Lachnospirales</taxon>
        <taxon>Lachnospiraceae</taxon>
        <taxon>Hominifimenecus</taxon>
    </lineage>
</organism>
<dbReference type="NCBIfam" id="NF033788">
    <property type="entry name" value="HTH_metalloreg"/>
    <property type="match status" value="1"/>
</dbReference>
<name>A0AAE3JFP2_9FIRM</name>
<dbReference type="PANTHER" id="PTHR43132:SF2">
    <property type="entry name" value="ARSENICAL RESISTANCE OPERON REPRESSOR ARSR-RELATED"/>
    <property type="match status" value="1"/>
</dbReference>
<protein>
    <submittedName>
        <fullName evidence="5">Metalloregulator ArsR/SmtB family transcription factor</fullName>
    </submittedName>
</protein>
<evidence type="ECO:0000259" key="4">
    <source>
        <dbReference type="PROSITE" id="PS50987"/>
    </source>
</evidence>
<keyword evidence="1" id="KW-0805">Transcription regulation</keyword>
<proteinExistence type="predicted"/>
<comment type="caution">
    <text evidence="5">The sequence shown here is derived from an EMBL/GenBank/DDBJ whole genome shotgun (WGS) entry which is preliminary data.</text>
</comment>
<evidence type="ECO:0000256" key="1">
    <source>
        <dbReference type="ARBA" id="ARBA00023015"/>
    </source>
</evidence>
<evidence type="ECO:0000256" key="3">
    <source>
        <dbReference type="ARBA" id="ARBA00023163"/>
    </source>
</evidence>
<dbReference type="RefSeq" id="WP_308454084.1">
    <property type="nucleotide sequence ID" value="NZ_JAJEQR010000032.1"/>
</dbReference>
<dbReference type="InterPro" id="IPR011991">
    <property type="entry name" value="ArsR-like_HTH"/>
</dbReference>
<dbReference type="Gene3D" id="1.10.10.10">
    <property type="entry name" value="Winged helix-like DNA-binding domain superfamily/Winged helix DNA-binding domain"/>
    <property type="match status" value="1"/>
</dbReference>
<dbReference type="PANTHER" id="PTHR43132">
    <property type="entry name" value="ARSENICAL RESISTANCE OPERON REPRESSOR ARSR-RELATED"/>
    <property type="match status" value="1"/>
</dbReference>
<dbReference type="GO" id="GO:0003677">
    <property type="term" value="F:DNA binding"/>
    <property type="evidence" value="ECO:0007669"/>
    <property type="project" value="UniProtKB-KW"/>
</dbReference>
<dbReference type="SUPFAM" id="SSF46785">
    <property type="entry name" value="Winged helix' DNA-binding domain"/>
    <property type="match status" value="1"/>
</dbReference>
<dbReference type="CDD" id="cd00090">
    <property type="entry name" value="HTH_ARSR"/>
    <property type="match status" value="1"/>
</dbReference>
<gene>
    <name evidence="5" type="ORF">LKD81_11220</name>
</gene>
<evidence type="ECO:0000256" key="2">
    <source>
        <dbReference type="ARBA" id="ARBA00023125"/>
    </source>
</evidence>
<dbReference type="InterPro" id="IPR051011">
    <property type="entry name" value="Metal_resp_trans_reg"/>
</dbReference>
<dbReference type="EMBL" id="JAJEQR010000032">
    <property type="protein sequence ID" value="MCC2231563.1"/>
    <property type="molecule type" value="Genomic_DNA"/>
</dbReference>
<dbReference type="Pfam" id="PF01022">
    <property type="entry name" value="HTH_5"/>
    <property type="match status" value="1"/>
</dbReference>
<dbReference type="InterPro" id="IPR036388">
    <property type="entry name" value="WH-like_DNA-bd_sf"/>
</dbReference>
<dbReference type="GO" id="GO:0003700">
    <property type="term" value="F:DNA-binding transcription factor activity"/>
    <property type="evidence" value="ECO:0007669"/>
    <property type="project" value="InterPro"/>
</dbReference>
<evidence type="ECO:0000313" key="6">
    <source>
        <dbReference type="Proteomes" id="UP001198182"/>
    </source>
</evidence>
<dbReference type="AlphaFoldDB" id="A0AAE3JFP2"/>
<dbReference type="InterPro" id="IPR036390">
    <property type="entry name" value="WH_DNA-bd_sf"/>
</dbReference>
<evidence type="ECO:0000313" key="5">
    <source>
        <dbReference type="EMBL" id="MCC2231563.1"/>
    </source>
</evidence>
<keyword evidence="2" id="KW-0238">DNA-binding</keyword>
<dbReference type="InterPro" id="IPR001845">
    <property type="entry name" value="HTH_ArsR_DNA-bd_dom"/>
</dbReference>